<feature type="region of interest" description="Disordered" evidence="1">
    <location>
        <begin position="149"/>
        <end position="168"/>
    </location>
</feature>
<dbReference type="NCBIfam" id="TIGR01603">
    <property type="entry name" value="maj_tail_phi13"/>
    <property type="match status" value="1"/>
</dbReference>
<evidence type="ECO:0000313" key="3">
    <source>
        <dbReference type="Proteomes" id="UP000630615"/>
    </source>
</evidence>
<organism evidence="2 3">
    <name type="scientific">Enterococcus wangshanyuanii</name>
    <dbReference type="NCBI Taxonomy" id="2005703"/>
    <lineage>
        <taxon>Bacteria</taxon>
        <taxon>Bacillati</taxon>
        <taxon>Bacillota</taxon>
        <taxon>Bacilli</taxon>
        <taxon>Lactobacillales</taxon>
        <taxon>Enterococcaceae</taxon>
        <taxon>Enterococcus</taxon>
    </lineage>
</organism>
<dbReference type="InterPro" id="IPR006490">
    <property type="entry name" value="Maj_tail_phi13"/>
</dbReference>
<dbReference type="EMBL" id="BMKI01000003">
    <property type="protein sequence ID" value="GGC88033.1"/>
    <property type="molecule type" value="Genomic_DNA"/>
</dbReference>
<dbReference type="Proteomes" id="UP000630615">
    <property type="component" value="Unassembled WGS sequence"/>
</dbReference>
<evidence type="ECO:0000256" key="1">
    <source>
        <dbReference type="SAM" id="MobiDB-lite"/>
    </source>
</evidence>
<gene>
    <name evidence="2" type="primary">pi239</name>
    <name evidence="2" type="ORF">GCM10011573_17050</name>
</gene>
<name>A0ABQ1NZ54_9ENTE</name>
<accession>A0ABQ1NZ54</accession>
<comment type="caution">
    <text evidence="2">The sequence shown here is derived from an EMBL/GenBank/DDBJ whole genome shotgun (WGS) entry which is preliminary data.</text>
</comment>
<evidence type="ECO:0000313" key="2">
    <source>
        <dbReference type="EMBL" id="GGC88033.1"/>
    </source>
</evidence>
<proteinExistence type="predicted"/>
<keyword evidence="3" id="KW-1185">Reference proteome</keyword>
<protein>
    <submittedName>
        <fullName evidence="2">Phage tail protein</fullName>
    </submittedName>
</protein>
<feature type="compositionally biased region" description="Basic and acidic residues" evidence="1">
    <location>
        <begin position="158"/>
        <end position="168"/>
    </location>
</feature>
<sequence>MQEEKKNIVTFGLENCYYAKAVIAADGTMTYETPKQYPGATELNLEVNGDLIEFEADNIIYYSSPDNKGYTGTFTAALVPDDFLVDILGEEIDDEDGVQTERSNSSSSPFALLFQFEGDAKAVRHVLYNCSANRPGIGSATGKNVNTTELSFNATPRPNDKAVKTKTKESTKPTVYDNWFTAVYEKVAEA</sequence>
<reference evidence="3" key="1">
    <citation type="journal article" date="2019" name="Int. J. Syst. Evol. Microbiol.">
        <title>The Global Catalogue of Microorganisms (GCM) 10K type strain sequencing project: providing services to taxonomists for standard genome sequencing and annotation.</title>
        <authorList>
            <consortium name="The Broad Institute Genomics Platform"/>
            <consortium name="The Broad Institute Genome Sequencing Center for Infectious Disease"/>
            <person name="Wu L."/>
            <person name="Ma J."/>
        </authorList>
    </citation>
    <scope>NUCLEOTIDE SEQUENCE [LARGE SCALE GENOMIC DNA]</scope>
    <source>
        <strain evidence="3">CGMCC 1.15942</strain>
    </source>
</reference>
<dbReference type="RefSeq" id="WP_088271262.1">
    <property type="nucleotide sequence ID" value="NZ_BMKI01000003.1"/>
</dbReference>